<feature type="region of interest" description="Disordered" evidence="1">
    <location>
        <begin position="1"/>
        <end position="20"/>
    </location>
</feature>
<feature type="transmembrane region" description="Helical" evidence="2">
    <location>
        <begin position="77"/>
        <end position="106"/>
    </location>
</feature>
<evidence type="ECO:0000313" key="3">
    <source>
        <dbReference type="EMBL" id="UQX88291.1"/>
    </source>
</evidence>
<feature type="transmembrane region" description="Helical" evidence="2">
    <location>
        <begin position="44"/>
        <end position="65"/>
    </location>
</feature>
<organism evidence="3 4">
    <name type="scientific">Jatrophihabitans telluris</name>
    <dbReference type="NCBI Taxonomy" id="2038343"/>
    <lineage>
        <taxon>Bacteria</taxon>
        <taxon>Bacillati</taxon>
        <taxon>Actinomycetota</taxon>
        <taxon>Actinomycetes</taxon>
        <taxon>Jatrophihabitantales</taxon>
        <taxon>Jatrophihabitantaceae</taxon>
        <taxon>Jatrophihabitans</taxon>
    </lineage>
</organism>
<feature type="transmembrane region" description="Helical" evidence="2">
    <location>
        <begin position="150"/>
        <end position="168"/>
    </location>
</feature>
<keyword evidence="2" id="KW-0812">Transmembrane</keyword>
<evidence type="ECO:0000313" key="4">
    <source>
        <dbReference type="Proteomes" id="UP001056336"/>
    </source>
</evidence>
<keyword evidence="2" id="KW-0472">Membrane</keyword>
<evidence type="ECO:0000256" key="2">
    <source>
        <dbReference type="SAM" id="Phobius"/>
    </source>
</evidence>
<name>A0ABY4QZK0_9ACTN</name>
<dbReference type="RefSeq" id="WP_249771640.1">
    <property type="nucleotide sequence ID" value="NZ_CP097332.1"/>
</dbReference>
<feature type="transmembrane region" description="Helical" evidence="2">
    <location>
        <begin position="118"/>
        <end position="138"/>
    </location>
</feature>
<sequence length="349" mass="36711">MPEPDPAPRRPASHGRPDRSSIERWLTGHGVPTFVIGYARPRRAVPWTVAGILFAELVITVPVVVGVGPAGVFPNLGVAVLAALVGSAAGYLALATGIVPLALFALRLLWQIVVRGGTSMMSVIPLLLVAVAFFFLGAETWQTVGRLHGLPLALTALLFAGIGIVFVGKQVRPDLDEIAFVGVDGLRAALPDELAVPDHLAERATAAPQPALGRAEAWNLRAVTALAQLTVAAVVGLLIFAFFIVFGVLTVDTATVTAWSIERAQVWWQARLAGHDYALSSEHVRVAAFLGVFSAFYFVVTASTDTAMRTSLTAGARSHARTCLAVRSVYRTALADPGRPPSPAAPPGA</sequence>
<reference evidence="3" key="2">
    <citation type="submission" date="2022-05" db="EMBL/GenBank/DDBJ databases">
        <authorList>
            <person name="Kim J.-S."/>
            <person name="Lee K."/>
            <person name="Suh M."/>
            <person name="Eom M."/>
            <person name="Kim J.-S."/>
            <person name="Kim D.-S."/>
            <person name="Ko S.-H."/>
            <person name="Shin Y."/>
            <person name="Lee J.-S."/>
        </authorList>
    </citation>
    <scope>NUCLEOTIDE SEQUENCE</scope>
    <source>
        <strain evidence="3">N237</strain>
    </source>
</reference>
<dbReference type="Proteomes" id="UP001056336">
    <property type="component" value="Chromosome"/>
</dbReference>
<keyword evidence="4" id="KW-1185">Reference proteome</keyword>
<feature type="transmembrane region" description="Helical" evidence="2">
    <location>
        <begin position="229"/>
        <end position="249"/>
    </location>
</feature>
<gene>
    <name evidence="3" type="ORF">M6D93_18710</name>
</gene>
<proteinExistence type="predicted"/>
<protein>
    <submittedName>
        <fullName evidence="3">Uncharacterized protein</fullName>
    </submittedName>
</protein>
<feature type="transmembrane region" description="Helical" evidence="2">
    <location>
        <begin position="284"/>
        <end position="302"/>
    </location>
</feature>
<evidence type="ECO:0000256" key="1">
    <source>
        <dbReference type="SAM" id="MobiDB-lite"/>
    </source>
</evidence>
<reference evidence="3" key="1">
    <citation type="journal article" date="2018" name="Int. J. Syst. Evol. Microbiol.">
        <title>Jatrophihabitans telluris sp. nov., isolated from sediment soil of lava forest wetlands and the emended description of the genus Jatrophihabitans.</title>
        <authorList>
            <person name="Lee K.C."/>
            <person name="Suh M.K."/>
            <person name="Eom M.K."/>
            <person name="Kim K.K."/>
            <person name="Kim J.S."/>
            <person name="Kim D.S."/>
            <person name="Ko S.H."/>
            <person name="Shin Y.K."/>
            <person name="Lee J.S."/>
        </authorList>
    </citation>
    <scope>NUCLEOTIDE SEQUENCE</scope>
    <source>
        <strain evidence="3">N237</strain>
    </source>
</reference>
<accession>A0ABY4QZK0</accession>
<keyword evidence="2" id="KW-1133">Transmembrane helix</keyword>
<dbReference type="EMBL" id="CP097332">
    <property type="protein sequence ID" value="UQX88291.1"/>
    <property type="molecule type" value="Genomic_DNA"/>
</dbReference>